<evidence type="ECO:0000256" key="4">
    <source>
        <dbReference type="ARBA" id="ARBA00022475"/>
    </source>
</evidence>
<accession>A0A2H0TLU4</accession>
<dbReference type="Proteomes" id="UP000228909">
    <property type="component" value="Unassembled WGS sequence"/>
</dbReference>
<evidence type="ECO:0000256" key="5">
    <source>
        <dbReference type="ARBA" id="ARBA00022519"/>
    </source>
</evidence>
<keyword evidence="4" id="KW-1003">Cell membrane</keyword>
<feature type="domain" description="Type II secretion system protein GspF" evidence="11">
    <location>
        <begin position="271"/>
        <end position="394"/>
    </location>
</feature>
<dbReference type="FunFam" id="1.20.81.30:FF:000001">
    <property type="entry name" value="Type II secretion system protein F"/>
    <property type="match status" value="2"/>
</dbReference>
<organism evidence="12 13">
    <name type="scientific">Candidatus Nealsonbacteria bacterium CG10_big_fil_rev_8_21_14_0_10_37_25</name>
    <dbReference type="NCBI Taxonomy" id="1974711"/>
    <lineage>
        <taxon>Bacteria</taxon>
        <taxon>Candidatus Nealsoniibacteriota</taxon>
    </lineage>
</organism>
<evidence type="ECO:0000256" key="1">
    <source>
        <dbReference type="ARBA" id="ARBA00004429"/>
    </source>
</evidence>
<keyword evidence="8 10" id="KW-0472">Membrane</keyword>
<dbReference type="GO" id="GO:0005886">
    <property type="term" value="C:plasma membrane"/>
    <property type="evidence" value="ECO:0007669"/>
    <property type="project" value="UniProtKB-SubCell"/>
</dbReference>
<evidence type="ECO:0000256" key="3">
    <source>
        <dbReference type="ARBA" id="ARBA00022448"/>
    </source>
</evidence>
<evidence type="ECO:0000256" key="6">
    <source>
        <dbReference type="ARBA" id="ARBA00022692"/>
    </source>
</evidence>
<keyword evidence="5" id="KW-0997">Cell inner membrane</keyword>
<feature type="transmembrane region" description="Helical" evidence="10">
    <location>
        <begin position="221"/>
        <end position="240"/>
    </location>
</feature>
<reference evidence="13" key="1">
    <citation type="submission" date="2017-09" db="EMBL/GenBank/DDBJ databases">
        <title>Depth-based differentiation of microbial function through sediment-hosted aquifers and enrichment of novel symbionts in the deep terrestrial subsurface.</title>
        <authorList>
            <person name="Probst A.J."/>
            <person name="Ladd B."/>
            <person name="Jarett J.K."/>
            <person name="Geller-Mcgrath D.E."/>
            <person name="Sieber C.M.K."/>
            <person name="Emerson J.B."/>
            <person name="Anantharaman K."/>
            <person name="Thomas B.C."/>
            <person name="Malmstrom R."/>
            <person name="Stieglmeier M."/>
            <person name="Klingl A."/>
            <person name="Woyke T."/>
            <person name="Ryan C.M."/>
            <person name="Banfield J.F."/>
        </authorList>
    </citation>
    <scope>NUCLEOTIDE SEQUENCE [LARGE SCALE GENOMIC DNA]</scope>
</reference>
<dbReference type="AlphaFoldDB" id="A0A2H0TLU4"/>
<keyword evidence="6 9" id="KW-0812">Transmembrane</keyword>
<evidence type="ECO:0000313" key="13">
    <source>
        <dbReference type="Proteomes" id="UP000228909"/>
    </source>
</evidence>
<evidence type="ECO:0000313" key="12">
    <source>
        <dbReference type="EMBL" id="PIR71775.1"/>
    </source>
</evidence>
<dbReference type="Pfam" id="PF00482">
    <property type="entry name" value="T2SSF"/>
    <property type="match status" value="2"/>
</dbReference>
<proteinExistence type="inferred from homology"/>
<name>A0A2H0TLU4_9BACT</name>
<comment type="caution">
    <text evidence="12">The sequence shown here is derived from an EMBL/GenBank/DDBJ whole genome shotgun (WGS) entry which is preliminary data.</text>
</comment>
<evidence type="ECO:0000259" key="11">
    <source>
        <dbReference type="Pfam" id="PF00482"/>
    </source>
</evidence>
<dbReference type="PANTHER" id="PTHR30012">
    <property type="entry name" value="GENERAL SECRETION PATHWAY PROTEIN"/>
    <property type="match status" value="1"/>
</dbReference>
<sequence>MKFNYQARTKKGEIQAGVIETSSREAAVSILQKYGLYVTILEEVEEIPFYAKRIAFLERISRKDLVLFSRQLSIMFGSKVTLIESLRTLASQTKNSDFREKIIKISEEVEGGTALSSALSKYPQIFSPFYVAMVRSGEASGKLSEALSYLAEHLEREYHLFSRLMGAMIYPALIFFVVLMVLALMIFFVIPQLTGVLKETQQELPAITQIALALTDFLRKWGLIFILILVILVLTLFRYYKTKAGKEFFDKSFLRFPLIGHFLKLIYLSRFAENLSTLISAGLPIAQCLEITAKIVGNSLYQEIIFQARDEVKRGEPISSVLARFPEAFPPVFTQMALVGERTGTLDKTLMNLVSFYQKETERTAENLLSVLEPLLIVFLGVVVGGLIAAFLLPLYQVTAGF</sequence>
<keyword evidence="3 9" id="KW-0813">Transport</keyword>
<dbReference type="PRINTS" id="PR00812">
    <property type="entry name" value="BCTERIALGSPF"/>
</dbReference>
<evidence type="ECO:0000256" key="8">
    <source>
        <dbReference type="ARBA" id="ARBA00023136"/>
    </source>
</evidence>
<evidence type="ECO:0000256" key="7">
    <source>
        <dbReference type="ARBA" id="ARBA00022989"/>
    </source>
</evidence>
<dbReference type="GO" id="GO:0009306">
    <property type="term" value="P:protein secretion"/>
    <property type="evidence" value="ECO:0007669"/>
    <property type="project" value="InterPro"/>
</dbReference>
<feature type="domain" description="Type II secretion system protein GspF" evidence="11">
    <location>
        <begin position="68"/>
        <end position="191"/>
    </location>
</feature>
<comment type="subcellular location">
    <subcellularLocation>
        <location evidence="1">Cell inner membrane</location>
        <topology evidence="1">Multi-pass membrane protein</topology>
    </subcellularLocation>
    <subcellularLocation>
        <location evidence="9">Cell membrane</location>
        <topology evidence="9">Multi-pass membrane protein</topology>
    </subcellularLocation>
</comment>
<dbReference type="InterPro" id="IPR001992">
    <property type="entry name" value="T2SS_GspF/T4SS_PilC_CS"/>
</dbReference>
<evidence type="ECO:0000256" key="10">
    <source>
        <dbReference type="SAM" id="Phobius"/>
    </source>
</evidence>
<evidence type="ECO:0000256" key="2">
    <source>
        <dbReference type="ARBA" id="ARBA00005745"/>
    </source>
</evidence>
<comment type="similarity">
    <text evidence="2 9">Belongs to the GSP F family.</text>
</comment>
<gene>
    <name evidence="12" type="ORF">COU43_00720</name>
</gene>
<dbReference type="InterPro" id="IPR003004">
    <property type="entry name" value="GspF/PilC"/>
</dbReference>
<dbReference type="InterPro" id="IPR042094">
    <property type="entry name" value="T2SS_GspF_sf"/>
</dbReference>
<dbReference type="PANTHER" id="PTHR30012:SF0">
    <property type="entry name" value="TYPE II SECRETION SYSTEM PROTEIN F-RELATED"/>
    <property type="match status" value="1"/>
</dbReference>
<dbReference type="EMBL" id="PFCK01000019">
    <property type="protein sequence ID" value="PIR71775.1"/>
    <property type="molecule type" value="Genomic_DNA"/>
</dbReference>
<keyword evidence="7 10" id="KW-1133">Transmembrane helix</keyword>
<feature type="transmembrane region" description="Helical" evidence="10">
    <location>
        <begin position="375"/>
        <end position="396"/>
    </location>
</feature>
<evidence type="ECO:0000256" key="9">
    <source>
        <dbReference type="RuleBase" id="RU003923"/>
    </source>
</evidence>
<dbReference type="PROSITE" id="PS00874">
    <property type="entry name" value="T2SP_F"/>
    <property type="match status" value="1"/>
</dbReference>
<dbReference type="Gene3D" id="1.20.81.30">
    <property type="entry name" value="Type II secretion system (T2SS), domain F"/>
    <property type="match status" value="2"/>
</dbReference>
<feature type="transmembrane region" description="Helical" evidence="10">
    <location>
        <begin position="168"/>
        <end position="190"/>
    </location>
</feature>
<dbReference type="InterPro" id="IPR018076">
    <property type="entry name" value="T2SS_GspF_dom"/>
</dbReference>
<protein>
    <recommendedName>
        <fullName evidence="11">Type II secretion system protein GspF domain-containing protein</fullName>
    </recommendedName>
</protein>